<dbReference type="GO" id="GO:0019303">
    <property type="term" value="P:D-ribose catabolic process"/>
    <property type="evidence" value="ECO:0007669"/>
    <property type="project" value="UniProtKB-UniPathway"/>
</dbReference>
<gene>
    <name evidence="12" type="primary">rbsK</name>
    <name evidence="10" type="synonym">deoK</name>
    <name evidence="12" type="ORF">HR057_06570</name>
</gene>
<dbReference type="Gene3D" id="3.40.1190.20">
    <property type="match status" value="1"/>
</dbReference>
<reference evidence="12" key="1">
    <citation type="submission" date="2020-06" db="EMBL/GenBank/DDBJ databases">
        <title>A novel thermopfilic bacterium from Erzurum, Turkey.</title>
        <authorList>
            <person name="Adiguzel A."/>
            <person name="Ay H."/>
            <person name="Baltaci M.O."/>
        </authorList>
    </citation>
    <scope>NUCLEOTIDE SEQUENCE</scope>
    <source>
        <strain evidence="12">P2</strain>
    </source>
</reference>
<keyword evidence="9 10" id="KW-0119">Carbohydrate metabolism</keyword>
<sequence>MDLVTRSDIFPKPGETVLGTSFLTIPGGKGANQAVACARLGASVTMIGCVGQDLFGQELIDHLRKQGINVDNVEPVTDEKTGIASITLAENDNSIIVVPGANYRMTPDKLEKLEDVIKECSTMLLQLEIPMATVEKAVELGKEHGLTVILNPAPFMKICEQALKKIDYITPNEHEVVQLLNGLDENKKNDIMKKCIITKGSKGVSYFDNGQECTIDGISVDVVDTTGAGDSFNGALAVALTEGKTLEEACRFANIVGALSVTKLGAQTGMPTKAEVEKFLNSNKK</sequence>
<feature type="binding site" evidence="10">
    <location>
        <begin position="28"/>
        <end position="32"/>
    </location>
    <ligand>
        <name>substrate</name>
    </ligand>
</feature>
<dbReference type="PROSITE" id="PS00583">
    <property type="entry name" value="PFKB_KINASES_1"/>
    <property type="match status" value="1"/>
</dbReference>
<comment type="subunit">
    <text evidence="10">Homodimer.</text>
</comment>
<dbReference type="InterPro" id="IPR002173">
    <property type="entry name" value="Carboh/pur_kinase_PfkB_CS"/>
</dbReference>
<feature type="binding site" evidence="10">
    <location>
        <position position="128"/>
    </location>
    <ligand>
        <name>substrate</name>
    </ligand>
</feature>
<dbReference type="GO" id="GO:0046872">
    <property type="term" value="F:metal ion binding"/>
    <property type="evidence" value="ECO:0007669"/>
    <property type="project" value="UniProtKB-KW"/>
</dbReference>
<comment type="caution">
    <text evidence="10">Lacks conserved residue(s) required for the propagation of feature annotation.</text>
</comment>
<feature type="domain" description="Carbohydrate kinase PfkB" evidence="11">
    <location>
        <begin position="1"/>
        <end position="272"/>
    </location>
</feature>
<evidence type="ECO:0000256" key="5">
    <source>
        <dbReference type="ARBA" id="ARBA00022777"/>
    </source>
</evidence>
<dbReference type="InterPro" id="IPR011611">
    <property type="entry name" value="PfkB_dom"/>
</dbReference>
<dbReference type="InterPro" id="IPR029056">
    <property type="entry name" value="Ribokinase-like"/>
</dbReference>
<feature type="binding site" evidence="10">
    <location>
        <position position="226"/>
    </location>
    <ligand>
        <name>K(+)</name>
        <dbReference type="ChEBI" id="CHEBI:29103"/>
    </ligand>
</feature>
<feature type="binding site" evidence="10">
    <location>
        <position position="265"/>
    </location>
    <ligand>
        <name>K(+)</name>
        <dbReference type="ChEBI" id="CHEBI:29103"/>
    </ligand>
</feature>
<keyword evidence="7 10" id="KW-0460">Magnesium</keyword>
<dbReference type="Pfam" id="PF00294">
    <property type="entry name" value="PfkB"/>
    <property type="match status" value="1"/>
</dbReference>
<dbReference type="PANTHER" id="PTHR10584">
    <property type="entry name" value="SUGAR KINASE"/>
    <property type="match status" value="1"/>
</dbReference>
<keyword evidence="13" id="KW-1185">Reference proteome</keyword>
<keyword evidence="6 10" id="KW-0067">ATP-binding</keyword>
<evidence type="ECO:0000313" key="12">
    <source>
        <dbReference type="EMBL" id="NSL51431.1"/>
    </source>
</evidence>
<evidence type="ECO:0000256" key="1">
    <source>
        <dbReference type="ARBA" id="ARBA00005380"/>
    </source>
</evidence>
<evidence type="ECO:0000256" key="9">
    <source>
        <dbReference type="ARBA" id="ARBA00023277"/>
    </source>
</evidence>
<dbReference type="UniPathway" id="UPA00916">
    <property type="reaction ID" value="UER00889"/>
</dbReference>
<evidence type="ECO:0000256" key="6">
    <source>
        <dbReference type="ARBA" id="ARBA00022840"/>
    </source>
</evidence>
<evidence type="ECO:0000256" key="2">
    <source>
        <dbReference type="ARBA" id="ARBA00022679"/>
    </source>
</evidence>
<dbReference type="AlphaFoldDB" id="A0A8J8GE10"/>
<feature type="binding site" evidence="10">
    <location>
        <position position="172"/>
    </location>
    <ligand>
        <name>ATP</name>
        <dbReference type="ChEBI" id="CHEBI:30616"/>
    </ligand>
</feature>
<name>A0A8J8GE10_9BACI</name>
<accession>A0A8J8GE10</accession>
<dbReference type="EMBL" id="JABTTE010000006">
    <property type="protein sequence ID" value="NSL51431.1"/>
    <property type="molecule type" value="Genomic_DNA"/>
</dbReference>
<dbReference type="CDD" id="cd01174">
    <property type="entry name" value="ribokinase"/>
    <property type="match status" value="1"/>
</dbReference>
<keyword evidence="4 10" id="KW-0547">Nucleotide-binding</keyword>
<evidence type="ECO:0000256" key="8">
    <source>
        <dbReference type="ARBA" id="ARBA00022958"/>
    </source>
</evidence>
<dbReference type="HAMAP" id="MF_01987">
    <property type="entry name" value="Ribokinase"/>
    <property type="match status" value="1"/>
</dbReference>
<dbReference type="PRINTS" id="PR00990">
    <property type="entry name" value="RIBOKINASE"/>
</dbReference>
<dbReference type="InterPro" id="IPR011877">
    <property type="entry name" value="Ribokinase"/>
</dbReference>
<dbReference type="NCBIfam" id="TIGR02152">
    <property type="entry name" value="D_ribokin_bact"/>
    <property type="match status" value="1"/>
</dbReference>
<keyword evidence="5 10" id="KW-0418">Kinase</keyword>
<feature type="binding site" evidence="10">
    <location>
        <position position="260"/>
    </location>
    <ligand>
        <name>K(+)</name>
        <dbReference type="ChEBI" id="CHEBI:29103"/>
    </ligand>
</feature>
<proteinExistence type="inferred from homology"/>
<dbReference type="PANTHER" id="PTHR10584:SF166">
    <property type="entry name" value="RIBOKINASE"/>
    <property type="match status" value="1"/>
</dbReference>
<feature type="binding site" evidence="10">
    <location>
        <begin position="198"/>
        <end position="203"/>
    </location>
    <ligand>
        <name>ATP</name>
        <dbReference type="ChEBI" id="CHEBI:30616"/>
    </ligand>
</feature>
<comment type="caution">
    <text evidence="12">The sequence shown here is derived from an EMBL/GenBank/DDBJ whole genome shotgun (WGS) entry which is preliminary data.</text>
</comment>
<dbReference type="PROSITE" id="PS00584">
    <property type="entry name" value="PFKB_KINASES_2"/>
    <property type="match status" value="1"/>
</dbReference>
<evidence type="ECO:0000256" key="7">
    <source>
        <dbReference type="ARBA" id="ARBA00022842"/>
    </source>
</evidence>
<comment type="function">
    <text evidence="10">Catalyzes the ATP-dependent phosphorylation of 2-deoxy-D-ribose to 2-deoxy-D-ribose 5-phosphate (dRib-5P), allowing the use of deoxyribose as the sole carbon source.</text>
</comment>
<evidence type="ECO:0000256" key="10">
    <source>
        <dbReference type="HAMAP-Rule" id="MF_01987"/>
    </source>
</evidence>
<evidence type="ECO:0000256" key="3">
    <source>
        <dbReference type="ARBA" id="ARBA00022723"/>
    </source>
</evidence>
<comment type="catalytic activity">
    <reaction evidence="10">
        <text>2-deoxy-D-ribose + ATP = 2-deoxy-D-ribose 5-phosphate + ADP + H(+)</text>
        <dbReference type="Rhea" id="RHEA:30871"/>
        <dbReference type="ChEBI" id="CHEBI:15378"/>
        <dbReference type="ChEBI" id="CHEBI:30616"/>
        <dbReference type="ChEBI" id="CHEBI:62877"/>
        <dbReference type="ChEBI" id="CHEBI:90761"/>
        <dbReference type="ChEBI" id="CHEBI:456216"/>
        <dbReference type="EC" id="2.7.1.229"/>
    </reaction>
</comment>
<evidence type="ECO:0000259" key="11">
    <source>
        <dbReference type="Pfam" id="PF00294"/>
    </source>
</evidence>
<dbReference type="InterPro" id="IPR002139">
    <property type="entry name" value="Ribo/fructo_kinase"/>
</dbReference>
<keyword evidence="2 10" id="KW-0808">Transferase</keyword>
<dbReference type="Proteomes" id="UP000625804">
    <property type="component" value="Unassembled WGS sequence"/>
</dbReference>
<feature type="binding site" evidence="10">
    <location>
        <begin position="229"/>
        <end position="230"/>
    </location>
    <ligand>
        <name>ATP</name>
        <dbReference type="ChEBI" id="CHEBI:30616"/>
    </ligand>
</feature>
<comment type="subcellular location">
    <subcellularLocation>
        <location evidence="10">Cytoplasm</location>
    </subcellularLocation>
</comment>
<dbReference type="GO" id="GO:0005524">
    <property type="term" value="F:ATP binding"/>
    <property type="evidence" value="ECO:0007669"/>
    <property type="project" value="UniProtKB-UniRule"/>
</dbReference>
<evidence type="ECO:0000313" key="13">
    <source>
        <dbReference type="Proteomes" id="UP000625804"/>
    </source>
</evidence>
<feature type="binding site" evidence="10">
    <location>
        <position position="263"/>
    </location>
    <ligand>
        <name>K(+)</name>
        <dbReference type="ChEBI" id="CHEBI:29103"/>
    </ligand>
</feature>
<comment type="similarity">
    <text evidence="10">Belongs to the carbohydrate kinase PfkB family. Deoxyribokinase subfamily.</text>
</comment>
<dbReference type="GO" id="GO:0004747">
    <property type="term" value="F:ribokinase activity"/>
    <property type="evidence" value="ECO:0007669"/>
    <property type="project" value="UniProtKB-UniRule"/>
</dbReference>
<keyword evidence="8 10" id="KW-0630">Potassium</keyword>
<dbReference type="GO" id="GO:0005829">
    <property type="term" value="C:cytosol"/>
    <property type="evidence" value="ECO:0007669"/>
    <property type="project" value="TreeGrafter"/>
</dbReference>
<feature type="binding site" evidence="10">
    <location>
        <position position="254"/>
    </location>
    <ligand>
        <name>ATP</name>
        <dbReference type="ChEBI" id="CHEBI:30616"/>
    </ligand>
</feature>
<feature type="active site" description="Proton acceptor" evidence="10">
    <location>
        <position position="230"/>
    </location>
</feature>
<dbReference type="EC" id="2.7.1.229" evidence="10"/>
<organism evidence="12 13">
    <name type="scientific">Calidifontibacillus erzurumensis</name>
    <dbReference type="NCBI Taxonomy" id="2741433"/>
    <lineage>
        <taxon>Bacteria</taxon>
        <taxon>Bacillati</taxon>
        <taxon>Bacillota</taxon>
        <taxon>Bacilli</taxon>
        <taxon>Bacillales</taxon>
        <taxon>Bacillaceae</taxon>
        <taxon>Calidifontibacillus/Schinkia group</taxon>
        <taxon>Calidifontibacillus</taxon>
    </lineage>
</organism>
<dbReference type="SUPFAM" id="SSF53613">
    <property type="entry name" value="Ribokinase-like"/>
    <property type="match status" value="1"/>
</dbReference>
<feature type="site" description="Important for substrate specificity" evidence="10">
    <location>
        <position position="1"/>
    </location>
</feature>
<keyword evidence="10" id="KW-0963">Cytoplasm</keyword>
<evidence type="ECO:0000256" key="4">
    <source>
        <dbReference type="ARBA" id="ARBA00022741"/>
    </source>
</evidence>
<feature type="binding site" evidence="10">
    <location>
        <position position="230"/>
    </location>
    <ligand>
        <name>substrate</name>
    </ligand>
</feature>
<comment type="similarity">
    <text evidence="1">Belongs to the carbohydrate kinase pfkB family.</text>
</comment>
<protein>
    <recommendedName>
        <fullName evidence="10">Deoxyribokinase</fullName>
        <shortName evidence="10">dRK</shortName>
        <ecNumber evidence="10">2.7.1.229</ecNumber>
    </recommendedName>
    <alternativeName>
        <fullName evidence="10">ATP:2-deoxy-D-ribose 5-phosphotransferase</fullName>
    </alternativeName>
</protein>
<keyword evidence="3 10" id="KW-0479">Metal-binding</keyword>
<feature type="binding site" evidence="10">
    <location>
        <position position="224"/>
    </location>
    <ligand>
        <name>K(+)</name>
        <dbReference type="ChEBI" id="CHEBI:29103"/>
    </ligand>
</feature>
<comment type="cofactor">
    <cofactor evidence="10">
        <name>Mg(2+)</name>
        <dbReference type="ChEBI" id="CHEBI:18420"/>
    </cofactor>
</comment>